<proteinExistence type="predicted"/>
<sequence>MFSRHSLWVPAASHFPKFVEHFNRFLKASPHNVELQKALCYKEEETQLLIIQDPKARQPIFAMAFPFTVTSALCDGSRMGLGTFTSLVDTTTSLHVAAALLPTNDMHVSVSLQTNCVQPITAGEKVVMISRMDKFGKRLAFLSARLLRLDDVYENTVAPTAGRELEELERQLSQYQTLANGTHVKCILTGKS</sequence>
<dbReference type="InterPro" id="IPR029069">
    <property type="entry name" value="HotDog_dom_sf"/>
</dbReference>
<dbReference type="Proteomes" id="UP000195570">
    <property type="component" value="Unassembled WGS sequence"/>
</dbReference>
<dbReference type="EMBL" id="CZPT02001148">
    <property type="protein sequence ID" value="SCU69069.1"/>
    <property type="molecule type" value="Genomic_DNA"/>
</dbReference>
<dbReference type="AlphaFoldDB" id="A0A1G4IAV6"/>
<evidence type="ECO:0000256" key="1">
    <source>
        <dbReference type="SAM" id="Coils"/>
    </source>
</evidence>
<evidence type="ECO:0000313" key="2">
    <source>
        <dbReference type="EMBL" id="SCU69069.1"/>
    </source>
</evidence>
<name>A0A1G4IAV6_TRYEQ</name>
<gene>
    <name evidence="2" type="ORF">TEOVI_000062600</name>
</gene>
<keyword evidence="3" id="KW-1185">Reference proteome</keyword>
<keyword evidence="1" id="KW-0175">Coiled coil</keyword>
<accession>A0A1G4IAV6</accession>
<comment type="caution">
    <text evidence="2">The sequence shown here is derived from an EMBL/GenBank/DDBJ whole genome shotgun (WGS) entry which is preliminary data.</text>
</comment>
<dbReference type="SUPFAM" id="SSF54637">
    <property type="entry name" value="Thioesterase/thiol ester dehydrase-isomerase"/>
    <property type="match status" value="1"/>
</dbReference>
<dbReference type="RefSeq" id="XP_067080106.1">
    <property type="nucleotide sequence ID" value="XM_067224005.1"/>
</dbReference>
<evidence type="ECO:0000313" key="3">
    <source>
        <dbReference type="Proteomes" id="UP000195570"/>
    </source>
</evidence>
<organism evidence="2 3">
    <name type="scientific">Trypanosoma equiperdum</name>
    <dbReference type="NCBI Taxonomy" id="5694"/>
    <lineage>
        <taxon>Eukaryota</taxon>
        <taxon>Discoba</taxon>
        <taxon>Euglenozoa</taxon>
        <taxon>Kinetoplastea</taxon>
        <taxon>Metakinetoplastina</taxon>
        <taxon>Trypanosomatida</taxon>
        <taxon>Trypanosomatidae</taxon>
        <taxon>Trypanosoma</taxon>
    </lineage>
</organism>
<feature type="coiled-coil region" evidence="1">
    <location>
        <begin position="158"/>
        <end position="185"/>
    </location>
</feature>
<protein>
    <submittedName>
        <fullName evidence="2">Thioesterase superfamily, putative</fullName>
    </submittedName>
</protein>
<dbReference type="GeneID" id="92374566"/>
<dbReference type="SMR" id="A0A1G4IAV6"/>
<reference evidence="2" key="1">
    <citation type="submission" date="2016-09" db="EMBL/GenBank/DDBJ databases">
        <authorList>
            <person name="Hebert L."/>
            <person name="Moumen B."/>
        </authorList>
    </citation>
    <scope>NUCLEOTIDE SEQUENCE [LARGE SCALE GENOMIC DNA]</scope>
    <source>
        <strain evidence="2">OVI</strain>
    </source>
</reference>
<dbReference type="Gene3D" id="3.10.129.10">
    <property type="entry name" value="Hotdog Thioesterase"/>
    <property type="match status" value="1"/>
</dbReference>
<dbReference type="VEuPathDB" id="TriTrypDB:TEOVI_000062600"/>